<dbReference type="Pfam" id="PF13304">
    <property type="entry name" value="AAA_21"/>
    <property type="match status" value="1"/>
</dbReference>
<dbReference type="GO" id="GO:0016887">
    <property type="term" value="F:ATP hydrolysis activity"/>
    <property type="evidence" value="ECO:0007669"/>
    <property type="project" value="InterPro"/>
</dbReference>
<dbReference type="PANTHER" id="PTHR40396">
    <property type="entry name" value="ATPASE-LIKE PROTEIN"/>
    <property type="match status" value="1"/>
</dbReference>
<gene>
    <name evidence="2" type="ORF">BvMPK_3229</name>
</gene>
<feature type="domain" description="ATPase AAA-type core" evidence="1">
    <location>
        <begin position="60"/>
        <end position="393"/>
    </location>
</feature>
<organism evidence="2 3">
    <name type="scientific">Phocaeicola vulgatus</name>
    <name type="common">Bacteroides vulgatus</name>
    <dbReference type="NCBI Taxonomy" id="821"/>
    <lineage>
        <taxon>Bacteria</taxon>
        <taxon>Pseudomonadati</taxon>
        <taxon>Bacteroidota</taxon>
        <taxon>Bacteroidia</taxon>
        <taxon>Bacteroidales</taxon>
        <taxon>Bacteroidaceae</taxon>
        <taxon>Phocaeicola</taxon>
    </lineage>
</organism>
<name>A0A0P0M4E6_PHOVU</name>
<dbReference type="PANTHER" id="PTHR40396:SF1">
    <property type="entry name" value="ATPASE AAA-TYPE CORE DOMAIN-CONTAINING PROTEIN"/>
    <property type="match status" value="1"/>
</dbReference>
<proteinExistence type="predicted"/>
<dbReference type="AlphaFoldDB" id="A0A0P0M4E6"/>
<dbReference type="Gene3D" id="3.40.50.300">
    <property type="entry name" value="P-loop containing nucleotide triphosphate hydrolases"/>
    <property type="match status" value="1"/>
</dbReference>
<dbReference type="EMBL" id="CP013020">
    <property type="protein sequence ID" value="ALK85799.1"/>
    <property type="molecule type" value="Genomic_DNA"/>
</dbReference>
<dbReference type="PIRSF" id="PIRSF029347">
    <property type="entry name" value="RecF"/>
    <property type="match status" value="1"/>
</dbReference>
<evidence type="ECO:0000313" key="2">
    <source>
        <dbReference type="EMBL" id="ALK85799.1"/>
    </source>
</evidence>
<reference evidence="3" key="1">
    <citation type="submission" date="2015-10" db="EMBL/GenBank/DDBJ databases">
        <title>Extensive mobilome-driven genome diversification in gut-associated Bacteroides vulgatus mpk.</title>
        <authorList>
            <person name="Beier S."/>
            <person name="Lange A."/>
            <person name="Huson D.H."/>
            <person name="Frick J.-S."/>
            <person name="Autenrieth I.B."/>
        </authorList>
    </citation>
    <scope>NUCLEOTIDE SEQUENCE [LARGE SCALE GENOMIC DNA]</scope>
    <source>
        <strain evidence="3">mpk</strain>
    </source>
</reference>
<dbReference type="InterPro" id="IPR003959">
    <property type="entry name" value="ATPase_AAA_core"/>
</dbReference>
<evidence type="ECO:0000259" key="1">
    <source>
        <dbReference type="Pfam" id="PF13304"/>
    </source>
</evidence>
<dbReference type="InterPro" id="IPR014555">
    <property type="entry name" value="RecF-like"/>
</dbReference>
<dbReference type="SUPFAM" id="SSF52540">
    <property type="entry name" value="P-loop containing nucleoside triphosphate hydrolases"/>
    <property type="match status" value="1"/>
</dbReference>
<dbReference type="GO" id="GO:0005524">
    <property type="term" value="F:ATP binding"/>
    <property type="evidence" value="ECO:0007669"/>
    <property type="project" value="InterPro"/>
</dbReference>
<sequence length="449" mass="51126">MILLFDYFIKYYFMILRVILKNFLSFNDEVQFDMFPNMKRTTLSNHITMLNEKLPVLKMAAIYGANGAGKSNLLKGINFLKAIALNKSFLDKDTFGKYIFALKENTGTEPMELTIEFETKTGIPYIYSVEIMNTGIVSEILQISGLGSEENHNVFTRKEGKIEYAVTPSEEVGNMVLGWIEKNPFSSLLTINNDMPVLTDENISIAQKWFEDELTIIGLHSFNPALIGIFKSNKEINQFASDIFKVLGLGINRVNVETENFEDWMSTHDISNLPMDKLKEMRSGVLSEVVDFRNTRSISVEDGVQKISQMLFQQFGKNGFSKDMDIQAQSDGTVRLLSLVPALYDAMKSAKTVIIDELDHSIHSHLVRELVRYFSSQDTNGQLIFTTHQTCLLNQDFLRTDEAWMVEKKDGGSHMYSLNDFKIHNTINIENGYMEGRYGAIPFIGELNM</sequence>
<evidence type="ECO:0000313" key="3">
    <source>
        <dbReference type="Proteomes" id="UP000061587"/>
    </source>
</evidence>
<dbReference type="InterPro" id="IPR027417">
    <property type="entry name" value="P-loop_NTPase"/>
</dbReference>
<dbReference type="PATRIC" id="fig|821.40.peg.3874"/>
<accession>A0A0P0M4E6</accession>
<reference evidence="2 3" key="2">
    <citation type="journal article" date="2016" name="Genome Biol. Evol.">
        <title>Extensive mobilome-driven genome diversification in mouse gut-associated Bacteroides vulgatus mpk.</title>
        <authorList>
            <person name="Lange A."/>
            <person name="Beier S."/>
            <person name="Steimle A."/>
            <person name="Autenrieth I.B."/>
            <person name="Huson D.H."/>
            <person name="Frick J.S."/>
        </authorList>
    </citation>
    <scope>NUCLEOTIDE SEQUENCE [LARGE SCALE GENOMIC DNA]</scope>
    <source>
        <strain evidence="3">mpk</strain>
    </source>
</reference>
<dbReference type="Proteomes" id="UP000061587">
    <property type="component" value="Chromosome"/>
</dbReference>
<protein>
    <recommendedName>
        <fullName evidence="1">ATPase AAA-type core domain-containing protein</fullName>
    </recommendedName>
</protein>